<dbReference type="AlphaFoldDB" id="A0A0M2NJ07"/>
<evidence type="ECO:0000313" key="1">
    <source>
        <dbReference type="EMBL" id="KKI50956.1"/>
    </source>
</evidence>
<protein>
    <recommendedName>
        <fullName evidence="3">DUF3793 domain-containing protein</fullName>
    </recommendedName>
</protein>
<evidence type="ECO:0008006" key="3">
    <source>
        <dbReference type="Google" id="ProtNLM"/>
    </source>
</evidence>
<comment type="caution">
    <text evidence="1">The sequence shown here is derived from an EMBL/GenBank/DDBJ whole genome shotgun (WGS) entry which is preliminary data.</text>
</comment>
<dbReference type="STRING" id="270498.CHK_1343"/>
<dbReference type="EMBL" id="LAYJ01000088">
    <property type="protein sequence ID" value="KKI50956.1"/>
    <property type="molecule type" value="Genomic_DNA"/>
</dbReference>
<dbReference type="PATRIC" id="fig|270498.16.peg.784"/>
<gene>
    <name evidence="1" type="ORF">CHK_1343</name>
</gene>
<dbReference type="InterPro" id="IPR024523">
    <property type="entry name" value="DUF3793"/>
</dbReference>
<sequence>MIARHCAPALAGIKAAGLVSCCRKKHPDIEKRISQWNAQMNQKGIFFEKLSGRDCRILLLVYRKKSLEEHLQRNDVNRLMDETGYPQGGIDARIAHLKKRICEAQGFPHEIGLFLGYPPEDVEGFMEYGGRNYKLNGYWKVYSDEYRARTLFERYTKCRDAVCRRLMSGYTLGQLFAAA</sequence>
<evidence type="ECO:0000313" key="2">
    <source>
        <dbReference type="Proteomes" id="UP000034076"/>
    </source>
</evidence>
<name>A0A0M2NJ07_9FIRM</name>
<organism evidence="1 2">
    <name type="scientific">Christensenella hongkongensis</name>
    <dbReference type="NCBI Taxonomy" id="270498"/>
    <lineage>
        <taxon>Bacteria</taxon>
        <taxon>Bacillati</taxon>
        <taxon>Bacillota</taxon>
        <taxon>Clostridia</taxon>
        <taxon>Christensenellales</taxon>
        <taxon>Christensenellaceae</taxon>
        <taxon>Christensenella</taxon>
    </lineage>
</organism>
<dbReference type="Pfam" id="PF12672">
    <property type="entry name" value="DUF3793"/>
    <property type="match status" value="1"/>
</dbReference>
<dbReference type="Proteomes" id="UP000034076">
    <property type="component" value="Unassembled WGS sequence"/>
</dbReference>
<proteinExistence type="predicted"/>
<keyword evidence="2" id="KW-1185">Reference proteome</keyword>
<reference evidence="1 2" key="1">
    <citation type="submission" date="2015-04" db="EMBL/GenBank/DDBJ databases">
        <title>Draft genome sequence of bacteremic isolate Catabacter hongkongensis type strain HKU16T.</title>
        <authorList>
            <person name="Lau S.K."/>
            <person name="Teng J.L."/>
            <person name="Huang Y."/>
            <person name="Curreem S.O."/>
            <person name="Tsui S.K."/>
            <person name="Woo P.C."/>
        </authorList>
    </citation>
    <scope>NUCLEOTIDE SEQUENCE [LARGE SCALE GENOMIC DNA]</scope>
    <source>
        <strain evidence="1 2">HKU16</strain>
    </source>
</reference>
<accession>A0A0M2NJ07</accession>